<sequence>MYSAFDENAMQHATGFLQSAEQLWMTQQSSCLSMAGAVLLSISLMGNGKDHAVLRYATDALEMGRQLGLFHDNTGPSGNVYESGADISGDELRARSYAAWGVFNWNV</sequence>
<dbReference type="OMA" id="ENAMQHA"/>
<protein>
    <submittedName>
        <fullName evidence="1">Putative zinc finger protein</fullName>
    </submittedName>
</protein>
<dbReference type="OrthoDB" id="10261408at2759"/>
<evidence type="ECO:0000313" key="2">
    <source>
        <dbReference type="Proteomes" id="UP000054516"/>
    </source>
</evidence>
<gene>
    <name evidence="1" type="ORF">SAMD00023353_1700450</name>
</gene>
<proteinExistence type="predicted"/>
<accession>A0A1S8A7Q3</accession>
<keyword evidence="2" id="KW-1185">Reference proteome</keyword>
<name>A0A1S8A7Q3_ROSNE</name>
<organism evidence="1">
    <name type="scientific">Rosellinia necatrix</name>
    <name type="common">White root-rot fungus</name>
    <dbReference type="NCBI Taxonomy" id="77044"/>
    <lineage>
        <taxon>Eukaryota</taxon>
        <taxon>Fungi</taxon>
        <taxon>Dikarya</taxon>
        <taxon>Ascomycota</taxon>
        <taxon>Pezizomycotina</taxon>
        <taxon>Sordariomycetes</taxon>
        <taxon>Xylariomycetidae</taxon>
        <taxon>Xylariales</taxon>
        <taxon>Xylariaceae</taxon>
        <taxon>Rosellinia</taxon>
    </lineage>
</organism>
<dbReference type="STRING" id="77044.A0A1S8A7Q3"/>
<dbReference type="Proteomes" id="UP000054516">
    <property type="component" value="Unassembled WGS sequence"/>
</dbReference>
<dbReference type="EMBL" id="DF977462">
    <property type="protein sequence ID" value="GAW25965.1"/>
    <property type="molecule type" value="Genomic_DNA"/>
</dbReference>
<reference evidence="1" key="1">
    <citation type="submission" date="2016-03" db="EMBL/GenBank/DDBJ databases">
        <title>Draft genome sequence of Rosellinia necatrix.</title>
        <authorList>
            <person name="Kanematsu S."/>
        </authorList>
    </citation>
    <scope>NUCLEOTIDE SEQUENCE [LARGE SCALE GENOMIC DNA]</scope>
    <source>
        <strain evidence="1">W97</strain>
    </source>
</reference>
<dbReference type="AlphaFoldDB" id="A0A1S8A7Q3"/>
<evidence type="ECO:0000313" key="1">
    <source>
        <dbReference type="EMBL" id="GAW25965.1"/>
    </source>
</evidence>